<dbReference type="GO" id="GO:0016020">
    <property type="term" value="C:membrane"/>
    <property type="evidence" value="ECO:0007669"/>
    <property type="project" value="UniProtKB-SubCell"/>
</dbReference>
<evidence type="ECO:0000256" key="1">
    <source>
        <dbReference type="ARBA" id="ARBA00004141"/>
    </source>
</evidence>
<comment type="caution">
    <text evidence="7">The sequence shown here is derived from an EMBL/GenBank/DDBJ whole genome shotgun (WGS) entry which is preliminary data.</text>
</comment>
<dbReference type="Pfam" id="PF04117">
    <property type="entry name" value="Mpv17_PMP22"/>
    <property type="match status" value="1"/>
</dbReference>
<dbReference type="PANTHER" id="PTHR11266">
    <property type="entry name" value="PEROXISOMAL MEMBRANE PROTEIN 2, PXMP2 MPV17"/>
    <property type="match status" value="1"/>
</dbReference>
<evidence type="ECO:0000256" key="5">
    <source>
        <dbReference type="ARBA" id="ARBA00023136"/>
    </source>
</evidence>
<comment type="subcellular location">
    <subcellularLocation>
        <location evidence="1">Membrane</location>
        <topology evidence="1">Multi-pass membrane protein</topology>
    </subcellularLocation>
</comment>
<keyword evidence="4" id="KW-1133">Transmembrane helix</keyword>
<evidence type="ECO:0000256" key="6">
    <source>
        <dbReference type="RuleBase" id="RU363053"/>
    </source>
</evidence>
<dbReference type="GO" id="GO:0005737">
    <property type="term" value="C:cytoplasm"/>
    <property type="evidence" value="ECO:0007669"/>
    <property type="project" value="TreeGrafter"/>
</dbReference>
<dbReference type="AlphaFoldDB" id="A0AAE0FTD3"/>
<dbReference type="EMBL" id="LGRX02013850">
    <property type="protein sequence ID" value="KAK3265540.1"/>
    <property type="molecule type" value="Genomic_DNA"/>
</dbReference>
<gene>
    <name evidence="7" type="ORF">CYMTET_25784</name>
</gene>
<dbReference type="InterPro" id="IPR007248">
    <property type="entry name" value="Mpv17_PMP22"/>
</dbReference>
<evidence type="ECO:0000313" key="7">
    <source>
        <dbReference type="EMBL" id="KAK3265540.1"/>
    </source>
</evidence>
<reference evidence="7 8" key="1">
    <citation type="journal article" date="2015" name="Genome Biol. Evol.">
        <title>Comparative Genomics of a Bacterivorous Green Alga Reveals Evolutionary Causalities and Consequences of Phago-Mixotrophic Mode of Nutrition.</title>
        <authorList>
            <person name="Burns J.A."/>
            <person name="Paasch A."/>
            <person name="Narechania A."/>
            <person name="Kim E."/>
        </authorList>
    </citation>
    <scope>NUCLEOTIDE SEQUENCE [LARGE SCALE GENOMIC DNA]</scope>
    <source>
        <strain evidence="7 8">PLY_AMNH</strain>
    </source>
</reference>
<organism evidence="7 8">
    <name type="scientific">Cymbomonas tetramitiformis</name>
    <dbReference type="NCBI Taxonomy" id="36881"/>
    <lineage>
        <taxon>Eukaryota</taxon>
        <taxon>Viridiplantae</taxon>
        <taxon>Chlorophyta</taxon>
        <taxon>Pyramimonadophyceae</taxon>
        <taxon>Pyramimonadales</taxon>
        <taxon>Pyramimonadaceae</taxon>
        <taxon>Cymbomonas</taxon>
    </lineage>
</organism>
<sequence>MCTGGALASCGDLISQGVIEQQPQFDLQRNAALSAFGAFYQGWAMFHVYNTYSNLPKLLLTTPVRKGLTMSLVDNFAHVPLLYTPAFFFSVGLMSGKTMDQTIHTFQEEYFPTLKACWALWIPFQAANFGLVPKHLQVPFVNGVCLIWNTVLSYISHRNEDKEPPA</sequence>
<keyword evidence="8" id="KW-1185">Reference proteome</keyword>
<keyword evidence="3" id="KW-0812">Transmembrane</keyword>
<dbReference type="Proteomes" id="UP001190700">
    <property type="component" value="Unassembled WGS sequence"/>
</dbReference>
<name>A0AAE0FTD3_9CHLO</name>
<keyword evidence="5" id="KW-0472">Membrane</keyword>
<proteinExistence type="inferred from homology"/>
<comment type="similarity">
    <text evidence="2 6">Belongs to the peroxisomal membrane protein PXMP2/4 family.</text>
</comment>
<evidence type="ECO:0000313" key="8">
    <source>
        <dbReference type="Proteomes" id="UP001190700"/>
    </source>
</evidence>
<accession>A0AAE0FTD3</accession>
<protein>
    <submittedName>
        <fullName evidence="7">Uncharacterized protein</fullName>
    </submittedName>
</protein>
<evidence type="ECO:0000256" key="3">
    <source>
        <dbReference type="ARBA" id="ARBA00022692"/>
    </source>
</evidence>
<evidence type="ECO:0000256" key="4">
    <source>
        <dbReference type="ARBA" id="ARBA00022989"/>
    </source>
</evidence>
<evidence type="ECO:0000256" key="2">
    <source>
        <dbReference type="ARBA" id="ARBA00006824"/>
    </source>
</evidence>
<dbReference type="PANTHER" id="PTHR11266:SF21">
    <property type="entry name" value="ACT DOMAIN-CONTAINING PROTEIN"/>
    <property type="match status" value="1"/>
</dbReference>